<comment type="cofactor">
    <cofactor evidence="14">
        <name>[2Fe-2S] cluster</name>
        <dbReference type="ChEBI" id="CHEBI:190135"/>
    </cofactor>
</comment>
<dbReference type="PANTHER" id="PTHR43498:SF1">
    <property type="entry name" value="COB--COM HETERODISULFIDE REDUCTASE IRON-SULFUR SUBUNIT A"/>
    <property type="match status" value="1"/>
</dbReference>
<keyword evidence="11 15" id="KW-0560">Oxidoreductase</keyword>
<dbReference type="GO" id="GO:0046872">
    <property type="term" value="F:metal ion binding"/>
    <property type="evidence" value="ECO:0007669"/>
    <property type="project" value="UniProtKB-KW"/>
</dbReference>
<keyword evidence="8 15" id="KW-0479">Metal-binding</keyword>
<evidence type="ECO:0000256" key="14">
    <source>
        <dbReference type="ARBA" id="ARBA00034078"/>
    </source>
</evidence>
<evidence type="ECO:0000256" key="3">
    <source>
        <dbReference type="ARBA" id="ARBA00009293"/>
    </source>
</evidence>
<dbReference type="RefSeq" id="WP_069585809.1">
    <property type="nucleotide sequence ID" value="NZ_LMVM01000039.1"/>
</dbReference>
<evidence type="ECO:0000256" key="4">
    <source>
        <dbReference type="ARBA" id="ARBA00022448"/>
    </source>
</evidence>
<dbReference type="InterPro" id="IPR039650">
    <property type="entry name" value="HdrA-like"/>
</dbReference>
<sequence>MSDAKIGVFICQCGGNISGEIDIGHLKNAISDDDVIFIEENPYICSVEGQNKIKESIESSNVDRIVIAACSPNMHEKEFRRCAESAGINQYLLEVANIREQCAWVDKDLDHTARAIDIVNSVMHGVKQAVPHEKTSLSVVKSALVIGGGISGITAALSLARQNIKVYLVEKTPTIGGNMVKVGKVFSADTLSEECAMCSLGPLMGEVAENQNIKIFSQSQVTGVAGHAGNFTVDILTGPKFVDEEKCNACGKCSRACNVVTGDDWNASLSTRKAAYKPFSQAVPLSYTIDGDVCVKCGTCVDSCPAGAIDLDRQATETTLNVGAVIIATGHQELNPEDKEEFGYKKYHDVITQMELARILAVNGPTSGKLVVPSTGKKPHRIVMIQCVGSRDRKEGSIPHCSTICCMVALKHANYIIDHYKGVEIYICYTDMRTPGTYENYYFETQKKGEKTVKFIRGKVAEVKKNKGKFVARVEDTLGGGILDIENDMMVLSCALEPPEDILRIEKALGVSLTHEMFVKEKNSKMEPTQTTVPGIFVCGTAKEAMDVTASINMSRSAASQVAELISQGNIEIEPDFAVINQDRCLMCKECVKSCHSGAVYLGETIQVDPVACSGCGGCISKCQNNAISLPLSSDEDIFARIDGCLSTGTPAVIAFLDKEIAYTAADSMGKNRLNYPSEVRIIKVPSILRLEPKHILHAFKMGAAGIFLGDGTGNAAGSHVSEKLMLKVEELKDELEKAGIGPERIYFYEAYLPHYKGLASKLKEFSSLFKDKIYNKNKKHSKKTIKEI</sequence>
<comment type="cofactor">
    <cofactor evidence="15">
        <name>[4Fe-4S] cluster</name>
        <dbReference type="ChEBI" id="CHEBI:49883"/>
    </cofactor>
</comment>
<evidence type="ECO:0000256" key="10">
    <source>
        <dbReference type="ARBA" id="ARBA00022982"/>
    </source>
</evidence>
<dbReference type="PANTHER" id="PTHR43498">
    <property type="entry name" value="FERREDOXIN:COB-COM HETERODISULFIDE REDUCTASE SUBUNIT A"/>
    <property type="match status" value="1"/>
</dbReference>
<evidence type="ECO:0000313" key="18">
    <source>
        <dbReference type="Proteomes" id="UP000217784"/>
    </source>
</evidence>
<evidence type="ECO:0000256" key="9">
    <source>
        <dbReference type="ARBA" id="ARBA00022827"/>
    </source>
</evidence>
<dbReference type="GO" id="GO:0016491">
    <property type="term" value="F:oxidoreductase activity"/>
    <property type="evidence" value="ECO:0007669"/>
    <property type="project" value="UniProtKB-UniRule"/>
</dbReference>
<dbReference type="GO" id="GO:0051539">
    <property type="term" value="F:4 iron, 4 sulfur cluster binding"/>
    <property type="evidence" value="ECO:0007669"/>
    <property type="project" value="UniProtKB-UniRule"/>
</dbReference>
<name>A0A2A2H1T6_METBR</name>
<comment type="similarity">
    <text evidence="3">Belongs to the MvhD/VhuD family.</text>
</comment>
<dbReference type="EMBL" id="LMVM01000039">
    <property type="protein sequence ID" value="PAV03253.1"/>
    <property type="molecule type" value="Genomic_DNA"/>
</dbReference>
<dbReference type="PROSITE" id="PS00198">
    <property type="entry name" value="4FE4S_FER_1"/>
    <property type="match status" value="1"/>
</dbReference>
<evidence type="ECO:0000313" key="17">
    <source>
        <dbReference type="EMBL" id="PAV03253.1"/>
    </source>
</evidence>
<comment type="caution">
    <text evidence="17">The sequence shown here is derived from an EMBL/GenBank/DDBJ whole genome shotgun (WGS) entry which is preliminary data.</text>
</comment>
<evidence type="ECO:0000256" key="11">
    <source>
        <dbReference type="ARBA" id="ARBA00023002"/>
    </source>
</evidence>
<dbReference type="InterPro" id="IPR003813">
    <property type="entry name" value="MvhD/FlpD"/>
</dbReference>
<feature type="domain" description="4Fe-4S ferredoxin-type" evidence="16">
    <location>
        <begin position="576"/>
        <end position="605"/>
    </location>
</feature>
<dbReference type="InterPro" id="IPR017900">
    <property type="entry name" value="4Fe4S_Fe_S_CS"/>
</dbReference>
<keyword evidence="12 15" id="KW-0408">Iron</keyword>
<dbReference type="Gene3D" id="3.50.50.60">
    <property type="entry name" value="FAD/NAD(P)-binding domain"/>
    <property type="match status" value="1"/>
</dbReference>
<keyword evidence="6 15" id="KW-0285">Flavoprotein</keyword>
<dbReference type="GO" id="GO:0051537">
    <property type="term" value="F:2 iron, 2 sulfur cluster binding"/>
    <property type="evidence" value="ECO:0007669"/>
    <property type="project" value="UniProtKB-KW"/>
</dbReference>
<evidence type="ECO:0000256" key="8">
    <source>
        <dbReference type="ARBA" id="ARBA00022723"/>
    </source>
</evidence>
<dbReference type="AlphaFoldDB" id="A0A2A2H1T6"/>
<keyword evidence="9 15" id="KW-0274">FAD</keyword>
<proteinExistence type="inferred from homology"/>
<dbReference type="EC" id="1.8.-.-" evidence="15"/>
<dbReference type="InterPro" id="IPR017896">
    <property type="entry name" value="4Fe4S_Fe-S-bd"/>
</dbReference>
<comment type="cofactor">
    <cofactor evidence="1 15">
        <name>FAD</name>
        <dbReference type="ChEBI" id="CHEBI:57692"/>
    </cofactor>
</comment>
<feature type="domain" description="4Fe-4S ferredoxin-type" evidence="16">
    <location>
        <begin position="285"/>
        <end position="314"/>
    </location>
</feature>
<dbReference type="UniPathway" id="UPA00647">
    <property type="reaction ID" value="UER00700"/>
</dbReference>
<comment type="function">
    <text evidence="15">Part of a complex that catalyzes the reversible reduction of CoM-S-S-CoB to the thiol-coenzymes H-S-CoM (coenzyme M) and H-S-CoB (coenzyme B).</text>
</comment>
<dbReference type="SUPFAM" id="SSF51971">
    <property type="entry name" value="Nucleotide-binding domain"/>
    <property type="match status" value="1"/>
</dbReference>
<evidence type="ECO:0000256" key="2">
    <source>
        <dbReference type="ARBA" id="ARBA00006561"/>
    </source>
</evidence>
<evidence type="ECO:0000259" key="16">
    <source>
        <dbReference type="PROSITE" id="PS51379"/>
    </source>
</evidence>
<comment type="pathway">
    <text evidence="15">Cofactor metabolism; coenzyme M-coenzyme B heterodisulfide reduction; coenzyme B and coenzyme M from coenzyme M-coenzyme B heterodisulfide: step 1/1.</text>
</comment>
<evidence type="ECO:0000256" key="7">
    <source>
        <dbReference type="ARBA" id="ARBA00022714"/>
    </source>
</evidence>
<evidence type="ECO:0000256" key="1">
    <source>
        <dbReference type="ARBA" id="ARBA00001974"/>
    </source>
</evidence>
<dbReference type="Pfam" id="PF12831">
    <property type="entry name" value="FAD_oxidored"/>
    <property type="match status" value="1"/>
</dbReference>
<dbReference type="SUPFAM" id="SSF54862">
    <property type="entry name" value="4Fe-4S ferredoxins"/>
    <property type="match status" value="2"/>
</dbReference>
<evidence type="ECO:0000256" key="15">
    <source>
        <dbReference type="RuleBase" id="RU366072"/>
    </source>
</evidence>
<keyword evidence="5 15" id="KW-0004">4Fe-4S</keyword>
<dbReference type="Gene3D" id="3.30.70.3270">
    <property type="match status" value="1"/>
</dbReference>
<evidence type="ECO:0000256" key="12">
    <source>
        <dbReference type="ARBA" id="ARBA00023004"/>
    </source>
</evidence>
<keyword evidence="18" id="KW-1185">Reference proteome</keyword>
<comment type="subunit">
    <text evidence="15">The ferredoxin:CoB-CoM heterodisulfide reductase is composed of three subunits; HdrA, HdrB and HdrC.</text>
</comment>
<keyword evidence="4" id="KW-0813">Transport</keyword>
<dbReference type="Proteomes" id="UP000217784">
    <property type="component" value="Unassembled WGS sequence"/>
</dbReference>
<dbReference type="Gene3D" id="3.30.70.20">
    <property type="match status" value="1"/>
</dbReference>
<dbReference type="PROSITE" id="PS51379">
    <property type="entry name" value="4FE4S_FER_2"/>
    <property type="match status" value="4"/>
</dbReference>
<evidence type="ECO:0000256" key="5">
    <source>
        <dbReference type="ARBA" id="ARBA00022485"/>
    </source>
</evidence>
<keyword evidence="10" id="KW-0249">Electron transport</keyword>
<reference evidence="17 18" key="1">
    <citation type="journal article" date="2017" name="BMC Genomics">
        <title>Genomic analysis of methanogenic archaea reveals a shift towards energy conservation.</title>
        <authorList>
            <person name="Gilmore S.P."/>
            <person name="Henske J.K."/>
            <person name="Sexton J.A."/>
            <person name="Solomon K.V."/>
            <person name="Seppala S."/>
            <person name="Yoo J.I."/>
            <person name="Huyett L.M."/>
            <person name="Pressman A."/>
            <person name="Cogan J.Z."/>
            <person name="Kivenson V."/>
            <person name="Peng X."/>
            <person name="Tan Y."/>
            <person name="Valentine D.L."/>
            <person name="O'Malley M.A."/>
        </authorList>
    </citation>
    <scope>NUCLEOTIDE SEQUENCE [LARGE SCALE GENOMIC DNA]</scope>
    <source>
        <strain evidence="17 18">M.o.H.</strain>
    </source>
</reference>
<accession>A0A2A2H1T6</accession>
<dbReference type="Pfam" id="PF02662">
    <property type="entry name" value="FlpD"/>
    <property type="match status" value="1"/>
</dbReference>
<evidence type="ECO:0000256" key="6">
    <source>
        <dbReference type="ARBA" id="ARBA00022630"/>
    </source>
</evidence>
<feature type="domain" description="4Fe-4S ferredoxin-type" evidence="16">
    <location>
        <begin position="606"/>
        <end position="633"/>
    </location>
</feature>
<gene>
    <name evidence="17" type="ORF">ASJ80_04430</name>
</gene>
<dbReference type="Pfam" id="PF00037">
    <property type="entry name" value="Fer4"/>
    <property type="match status" value="1"/>
</dbReference>
<dbReference type="InterPro" id="IPR036188">
    <property type="entry name" value="FAD/NAD-bd_sf"/>
</dbReference>
<dbReference type="OrthoDB" id="32867at2157"/>
<comment type="similarity">
    <text evidence="2 15">Belongs to the HdrA family.</text>
</comment>
<organism evidence="17 18">
    <name type="scientific">Methanobacterium bryantii</name>
    <dbReference type="NCBI Taxonomy" id="2161"/>
    <lineage>
        <taxon>Archaea</taxon>
        <taxon>Methanobacteriati</taxon>
        <taxon>Methanobacteriota</taxon>
        <taxon>Methanomada group</taxon>
        <taxon>Methanobacteria</taxon>
        <taxon>Methanobacteriales</taxon>
        <taxon>Methanobacteriaceae</taxon>
        <taxon>Methanobacterium</taxon>
    </lineage>
</organism>
<evidence type="ECO:0000256" key="13">
    <source>
        <dbReference type="ARBA" id="ARBA00023014"/>
    </source>
</evidence>
<protein>
    <recommendedName>
        <fullName evidence="15">CoB--CoM heterodisulfide reductase iron-sulfur subunit A</fullName>
        <ecNumber evidence="15">1.8.-.-</ecNumber>
    </recommendedName>
</protein>
<keyword evidence="7" id="KW-0001">2Fe-2S</keyword>
<feature type="domain" description="4Fe-4S ferredoxin-type" evidence="16">
    <location>
        <begin position="238"/>
        <end position="257"/>
    </location>
</feature>
<keyword evidence="13 15" id="KW-0411">Iron-sulfur</keyword>